<name>A0A9P6Q754_9FUNG</name>
<dbReference type="PROSITE" id="PS50102">
    <property type="entry name" value="RRM"/>
    <property type="match status" value="3"/>
</dbReference>
<dbReference type="PANTHER" id="PTHR48039:SF5">
    <property type="entry name" value="RNA-BINDING PROTEIN 28"/>
    <property type="match status" value="1"/>
</dbReference>
<dbReference type="Proteomes" id="UP000726737">
    <property type="component" value="Unassembled WGS sequence"/>
</dbReference>
<evidence type="ECO:0000256" key="4">
    <source>
        <dbReference type="ARBA" id="ARBA00023242"/>
    </source>
</evidence>
<gene>
    <name evidence="8" type="primary">NOP4</name>
    <name evidence="8" type="ORF">BG011_001918</name>
</gene>
<proteinExistence type="predicted"/>
<dbReference type="GO" id="GO:0003729">
    <property type="term" value="F:mRNA binding"/>
    <property type="evidence" value="ECO:0007669"/>
    <property type="project" value="TreeGrafter"/>
</dbReference>
<comment type="caution">
    <text evidence="8">The sequence shown here is derived from an EMBL/GenBank/DDBJ whole genome shotgun (WGS) entry which is preliminary data.</text>
</comment>
<evidence type="ECO:0000256" key="6">
    <source>
        <dbReference type="SAM" id="MobiDB-lite"/>
    </source>
</evidence>
<evidence type="ECO:0000259" key="7">
    <source>
        <dbReference type="PROSITE" id="PS50102"/>
    </source>
</evidence>
<feature type="compositionally biased region" description="Basic and acidic residues" evidence="6">
    <location>
        <begin position="129"/>
        <end position="167"/>
    </location>
</feature>
<evidence type="ECO:0000313" key="8">
    <source>
        <dbReference type="EMBL" id="KAG0260389.1"/>
    </source>
</evidence>
<dbReference type="InterPro" id="IPR012677">
    <property type="entry name" value="Nucleotide-bd_a/b_plait_sf"/>
</dbReference>
<keyword evidence="2" id="KW-0677">Repeat</keyword>
<feature type="non-terminal residue" evidence="8">
    <location>
        <position position="1"/>
    </location>
</feature>
<keyword evidence="3 5" id="KW-0694">RNA-binding</keyword>
<dbReference type="GO" id="GO:0005730">
    <property type="term" value="C:nucleolus"/>
    <property type="evidence" value="ECO:0007669"/>
    <property type="project" value="TreeGrafter"/>
</dbReference>
<dbReference type="SUPFAM" id="SSF54928">
    <property type="entry name" value="RNA-binding domain, RBD"/>
    <property type="match status" value="4"/>
</dbReference>
<dbReference type="EMBL" id="JAAAJA010000156">
    <property type="protein sequence ID" value="KAG0260389.1"/>
    <property type="molecule type" value="Genomic_DNA"/>
</dbReference>
<protein>
    <submittedName>
        <fullName evidence="8">RNA recognition motif-containing protein</fullName>
    </submittedName>
</protein>
<evidence type="ECO:0000256" key="5">
    <source>
        <dbReference type="PROSITE-ProRule" id="PRU00176"/>
    </source>
</evidence>
<dbReference type="FunFam" id="3.30.70.330:FF:000182">
    <property type="entry name" value="RNA-binding motif protein 28"/>
    <property type="match status" value="1"/>
</dbReference>
<dbReference type="OrthoDB" id="267048at2759"/>
<dbReference type="InterPro" id="IPR035979">
    <property type="entry name" value="RBD_domain_sf"/>
</dbReference>
<dbReference type="PANTHER" id="PTHR48039">
    <property type="entry name" value="RNA-BINDING MOTIF PROTEIN 14B"/>
    <property type="match status" value="1"/>
</dbReference>
<dbReference type="SMART" id="SM00360">
    <property type="entry name" value="RRM"/>
    <property type="match status" value="5"/>
</dbReference>
<feature type="compositionally biased region" description="Acidic residues" evidence="6">
    <location>
        <begin position="424"/>
        <end position="443"/>
    </location>
</feature>
<dbReference type="CDD" id="cd12416">
    <property type="entry name" value="RRM4_RBM28_like"/>
    <property type="match status" value="1"/>
</dbReference>
<evidence type="ECO:0000313" key="9">
    <source>
        <dbReference type="Proteomes" id="UP000726737"/>
    </source>
</evidence>
<comment type="subcellular location">
    <subcellularLocation>
        <location evidence="1">Nucleus</location>
    </subcellularLocation>
</comment>
<evidence type="ECO:0000256" key="3">
    <source>
        <dbReference type="ARBA" id="ARBA00022884"/>
    </source>
</evidence>
<dbReference type="InterPro" id="IPR000504">
    <property type="entry name" value="RRM_dom"/>
</dbReference>
<sequence length="843" mass="94287">MSDTPVPVVAEASDVAATVAVEDNTSKSTLFVRGLPYDATSAQLEEFFSEVGPVRSCFVVLDRSAEQEAAESSVASGEETGIAAAAAKAAKTAPKNRGYGFVQFVLPEDADKALIELRSTKFLKQKPLLMEKAKKRTHEEEGKPKKEFKPKPKTDKPKKEEAEEPKEKNYSFQTVVLKGLGKDITKKHIYKRVRKVGDVKEVIYPVTVKAEESTGEANGEEKVEEGTAHVIYNTSALAASAVKALDGHIFKSCALHATLLASPAVYKRCRLIIRNLPWKYREQELRALFTKFGTVHEINLPRKFEGGPLRGFGFVQMENLEATEKAVQALNGTEHHGRTIAVDWALAKDRFEESEANSGANAEVEETSEEAAQEDQDVEIEGATAEDGDEEEGDENDDEDEEEEGDDDEDDDAELDLDHLKGSDDEEAEDSDEDENMDEEGDEEALAALDAEEAKEKEQSKMTLPDPSEGTTLFIRNLDFEATKDDLFELFRHWGKLRYCRVTMDHETGRSRGTGFVCFYNRGAADNCMAGADKVTAIVNPIQAENDRKKKNNFVKHTILQPDLPEDLAVKFTLNGRVLNVVRAVDKTSAVSLLEAGQHKREREDRRNLYLMREGVIFPDSPAAASILPGELSKRQASFSARRALLARNPSLFISKTRLSIRNLPLKLDEKELRKLGVQAVQKFKNEVKDGKRAHLTPEEQAEGWDKRVFIKQAKVIRSKDRVDGDTQQLRSKGYGFLEYSTHSHALAGLRWLNNNPSLFGEKKCLIVEFSIENVMVNKQRSERETRQQTKRTRGGNEEEEEHEEEHAPEKKRPRKSIHEGGGRDHDRSESRGGFRGGRGRGG</sequence>
<keyword evidence="9" id="KW-1185">Reference proteome</keyword>
<evidence type="ECO:0000256" key="2">
    <source>
        <dbReference type="ARBA" id="ARBA00022737"/>
    </source>
</evidence>
<dbReference type="InterPro" id="IPR051945">
    <property type="entry name" value="RRM_MRD1_RNA_proc_ribogen"/>
</dbReference>
<feature type="domain" description="RRM" evidence="7">
    <location>
        <begin position="28"/>
        <end position="135"/>
    </location>
</feature>
<feature type="region of interest" description="Disordered" evidence="6">
    <location>
        <begin position="128"/>
        <end position="167"/>
    </location>
</feature>
<dbReference type="Gene3D" id="3.30.70.330">
    <property type="match status" value="5"/>
</dbReference>
<dbReference type="FunFam" id="3.30.70.330:FF:000406">
    <property type="entry name" value="Related to Nucleolar protein NOP4"/>
    <property type="match status" value="1"/>
</dbReference>
<dbReference type="CDD" id="cd00590">
    <property type="entry name" value="RRM_SF"/>
    <property type="match status" value="1"/>
</dbReference>
<feature type="region of interest" description="Disordered" evidence="6">
    <location>
        <begin position="452"/>
        <end position="471"/>
    </location>
</feature>
<keyword evidence="4" id="KW-0539">Nucleus</keyword>
<dbReference type="AlphaFoldDB" id="A0A9P6Q754"/>
<dbReference type="Pfam" id="PF00076">
    <property type="entry name" value="RRM_1"/>
    <property type="match status" value="3"/>
</dbReference>
<feature type="region of interest" description="Disordered" evidence="6">
    <location>
        <begin position="352"/>
        <end position="443"/>
    </location>
</feature>
<dbReference type="CDD" id="cd12414">
    <property type="entry name" value="RRM2_RBM28_like"/>
    <property type="match status" value="1"/>
</dbReference>
<feature type="domain" description="RRM" evidence="7">
    <location>
        <begin position="269"/>
        <end position="347"/>
    </location>
</feature>
<evidence type="ECO:0000256" key="1">
    <source>
        <dbReference type="ARBA" id="ARBA00004123"/>
    </source>
</evidence>
<feature type="compositionally biased region" description="Acidic residues" evidence="6">
    <location>
        <begin position="363"/>
        <end position="415"/>
    </location>
</feature>
<organism evidence="8 9">
    <name type="scientific">Mortierella polycephala</name>
    <dbReference type="NCBI Taxonomy" id="41804"/>
    <lineage>
        <taxon>Eukaryota</taxon>
        <taxon>Fungi</taxon>
        <taxon>Fungi incertae sedis</taxon>
        <taxon>Mucoromycota</taxon>
        <taxon>Mortierellomycotina</taxon>
        <taxon>Mortierellomycetes</taxon>
        <taxon>Mortierellales</taxon>
        <taxon>Mortierellaceae</taxon>
        <taxon>Mortierella</taxon>
    </lineage>
</organism>
<reference evidence="8" key="1">
    <citation type="journal article" date="2020" name="Fungal Divers.">
        <title>Resolving the Mortierellaceae phylogeny through synthesis of multi-gene phylogenetics and phylogenomics.</title>
        <authorList>
            <person name="Vandepol N."/>
            <person name="Liber J."/>
            <person name="Desiro A."/>
            <person name="Na H."/>
            <person name="Kennedy M."/>
            <person name="Barry K."/>
            <person name="Grigoriev I.V."/>
            <person name="Miller A.N."/>
            <person name="O'Donnell K."/>
            <person name="Stajich J.E."/>
            <person name="Bonito G."/>
        </authorList>
    </citation>
    <scope>NUCLEOTIDE SEQUENCE</scope>
    <source>
        <strain evidence="8">KOD948</strain>
    </source>
</reference>
<feature type="domain" description="RRM" evidence="7">
    <location>
        <begin position="471"/>
        <end position="557"/>
    </location>
</feature>
<feature type="compositionally biased region" description="Basic and acidic residues" evidence="6">
    <location>
        <begin position="805"/>
        <end position="833"/>
    </location>
</feature>
<accession>A0A9P6Q754</accession>
<feature type="region of interest" description="Disordered" evidence="6">
    <location>
        <begin position="780"/>
        <end position="843"/>
    </location>
</feature>